<evidence type="ECO:0008006" key="3">
    <source>
        <dbReference type="Google" id="ProtNLM"/>
    </source>
</evidence>
<dbReference type="Proteomes" id="UP000269693">
    <property type="component" value="Chromosome"/>
</dbReference>
<dbReference type="RefSeq" id="WP_073184768.1">
    <property type="nucleotide sequence ID" value="NZ_CANLMG010000014.1"/>
</dbReference>
<name>A0ABN5T8D1_9FLAO</name>
<dbReference type="EMBL" id="CP032544">
    <property type="protein sequence ID" value="AZJ32231.1"/>
    <property type="molecule type" value="Genomic_DNA"/>
</dbReference>
<sequence>MNKKLIKALLLSTICLVFNGCSDEEEMCEFTYDRPDGSGNYITTTVEYPCELGPPVTEPVNKK</sequence>
<organism evidence="1 2">
    <name type="scientific">Tenacibaculum mesophilum</name>
    <dbReference type="NCBI Taxonomy" id="104268"/>
    <lineage>
        <taxon>Bacteria</taxon>
        <taxon>Pseudomonadati</taxon>
        <taxon>Bacteroidota</taxon>
        <taxon>Flavobacteriia</taxon>
        <taxon>Flavobacteriales</taxon>
        <taxon>Flavobacteriaceae</taxon>
        <taxon>Tenacibaculum</taxon>
    </lineage>
</organism>
<reference evidence="1 2" key="1">
    <citation type="submission" date="2018-09" db="EMBL/GenBank/DDBJ databases">
        <title>Insights into the microbiota of Asian seabass (Lates calcarifer) with tenacibaculosis symptoms and description of sp. nov. Tenacibaculum singaporense.</title>
        <authorList>
            <person name="Miyake S."/>
            <person name="Soh M."/>
            <person name="Azman M.N."/>
            <person name="Ngoh S.Y."/>
            <person name="Orban L."/>
            <person name="Seedorf H."/>
        </authorList>
    </citation>
    <scope>NUCLEOTIDE SEQUENCE [LARGE SCALE GENOMIC DNA]</scope>
    <source>
        <strain evidence="1 2">DSM 13764</strain>
    </source>
</reference>
<keyword evidence="2" id="KW-1185">Reference proteome</keyword>
<evidence type="ECO:0000313" key="2">
    <source>
        <dbReference type="Proteomes" id="UP000269693"/>
    </source>
</evidence>
<gene>
    <name evidence="1" type="ORF">D6200_06505</name>
</gene>
<protein>
    <recommendedName>
        <fullName evidence="3">Lipoprotein</fullName>
    </recommendedName>
</protein>
<proteinExistence type="predicted"/>
<accession>A0ABN5T8D1</accession>
<evidence type="ECO:0000313" key="1">
    <source>
        <dbReference type="EMBL" id="AZJ32231.1"/>
    </source>
</evidence>